<accession>A0AA35CIK0</accession>
<dbReference type="KEGG" id="cmic:caldi_08220"/>
<evidence type="ECO:0000313" key="1">
    <source>
        <dbReference type="EMBL" id="BDG59732.1"/>
    </source>
</evidence>
<dbReference type="AlphaFoldDB" id="A0AA35CIK0"/>
<sequence>MARRLSKPVQERELIIVPVGTPEEAEAARKRAMRILADWIKRQRAKEVQTGT</sequence>
<evidence type="ECO:0000313" key="2">
    <source>
        <dbReference type="Proteomes" id="UP001163687"/>
    </source>
</evidence>
<organism evidence="1 2">
    <name type="scientific">Caldinitratiruptor microaerophilus</name>
    <dbReference type="NCBI Taxonomy" id="671077"/>
    <lineage>
        <taxon>Bacteria</taxon>
        <taxon>Bacillati</taxon>
        <taxon>Bacillota</taxon>
        <taxon>Clostridia</taxon>
        <taxon>Eubacteriales</taxon>
        <taxon>Symbiobacteriaceae</taxon>
        <taxon>Caldinitratiruptor</taxon>
    </lineage>
</organism>
<protein>
    <submittedName>
        <fullName evidence="1">Uncharacterized protein</fullName>
    </submittedName>
</protein>
<proteinExistence type="predicted"/>
<name>A0AA35CIK0_9FIRM</name>
<dbReference type="RefSeq" id="WP_264843834.1">
    <property type="nucleotide sequence ID" value="NZ_AP025628.1"/>
</dbReference>
<gene>
    <name evidence="1" type="ORF">caldi_08220</name>
</gene>
<dbReference type="EMBL" id="AP025628">
    <property type="protein sequence ID" value="BDG59732.1"/>
    <property type="molecule type" value="Genomic_DNA"/>
</dbReference>
<reference evidence="1" key="1">
    <citation type="submission" date="2022-03" db="EMBL/GenBank/DDBJ databases">
        <title>Complete genome sequence of Caldinitratiruptor microaerophilus.</title>
        <authorList>
            <person name="Mukaiyama R."/>
            <person name="Nishiyama T."/>
            <person name="Ueda K."/>
        </authorList>
    </citation>
    <scope>NUCLEOTIDE SEQUENCE</scope>
    <source>
        <strain evidence="1">JCM 16183</strain>
    </source>
</reference>
<dbReference type="Proteomes" id="UP001163687">
    <property type="component" value="Chromosome"/>
</dbReference>
<keyword evidence="2" id="KW-1185">Reference proteome</keyword>